<evidence type="ECO:0000313" key="3">
    <source>
        <dbReference type="Proteomes" id="UP000237966"/>
    </source>
</evidence>
<gene>
    <name evidence="2" type="ORF">C5C51_05725</name>
</gene>
<dbReference type="Pfam" id="PF22504">
    <property type="entry name" value="DUF6993"/>
    <property type="match status" value="1"/>
</dbReference>
<dbReference type="EMBL" id="PSWU01000007">
    <property type="protein sequence ID" value="PPI15283.1"/>
    <property type="molecule type" value="Genomic_DNA"/>
</dbReference>
<evidence type="ECO:0000259" key="1">
    <source>
        <dbReference type="Pfam" id="PF22504"/>
    </source>
</evidence>
<dbReference type="RefSeq" id="WP_027691283.1">
    <property type="nucleotide sequence ID" value="NZ_CP037977.1"/>
</dbReference>
<reference evidence="2 3" key="1">
    <citation type="submission" date="2018-02" db="EMBL/GenBank/DDBJ databases">
        <title>Bacteriophage NCPPB3778 and a type I-E CRISPR drive the evolution of the US Biological Select Agent, Rathayibacter toxicus.</title>
        <authorList>
            <person name="Davis E.W.II."/>
            <person name="Tabima J.F."/>
            <person name="Weisberg A.J."/>
            <person name="Lopes L.D."/>
            <person name="Wiseman M.S."/>
            <person name="Wiseman M.S."/>
            <person name="Pupko T."/>
            <person name="Belcher M.S."/>
            <person name="Sechler A.J."/>
            <person name="Tancos M.A."/>
            <person name="Schroeder B.K."/>
            <person name="Murray T.D."/>
            <person name="Luster D.G."/>
            <person name="Schneider W.L."/>
            <person name="Rogers E."/>
            <person name="Andreote F.D."/>
            <person name="Grunwald N.J."/>
            <person name="Putnam M.L."/>
            <person name="Chang J.H."/>
        </authorList>
    </citation>
    <scope>NUCLEOTIDE SEQUENCE [LARGE SCALE GENOMIC DNA]</scope>
    <source>
        <strain evidence="2 3">FH99</strain>
    </source>
</reference>
<sequence length="155" mass="15250">MTGRSAAVNGGVGVGLLLAVALGLEGCSVPNAPVSTASPAASMSAASLIPGGTAEQNLPYFEQVLRSVAEPDPHVPGSKVVEALIAAGFSKNAMQLTSDKTSMGLQADSVQVSVALSGSCLIGQYGTKSAGVRAVVMAPIATGACLIGQTVPLGR</sequence>
<protein>
    <recommendedName>
        <fullName evidence="1">DUF6993 domain-containing protein</fullName>
    </recommendedName>
</protein>
<dbReference type="InterPro" id="IPR054262">
    <property type="entry name" value="DUF6993"/>
</dbReference>
<dbReference type="Proteomes" id="UP000237966">
    <property type="component" value="Unassembled WGS sequence"/>
</dbReference>
<accession>A0A2S5Y735</accession>
<dbReference type="OrthoDB" id="5125712at2"/>
<evidence type="ECO:0000313" key="2">
    <source>
        <dbReference type="EMBL" id="PPI15283.1"/>
    </source>
</evidence>
<organism evidence="2 3">
    <name type="scientific">Rathayibacter toxicus</name>
    <dbReference type="NCBI Taxonomy" id="145458"/>
    <lineage>
        <taxon>Bacteria</taxon>
        <taxon>Bacillati</taxon>
        <taxon>Actinomycetota</taxon>
        <taxon>Actinomycetes</taxon>
        <taxon>Micrococcales</taxon>
        <taxon>Microbacteriaceae</taxon>
        <taxon>Rathayibacter</taxon>
    </lineage>
</organism>
<feature type="domain" description="DUF6993" evidence="1">
    <location>
        <begin position="66"/>
        <end position="149"/>
    </location>
</feature>
<dbReference type="AlphaFoldDB" id="A0A2S5Y735"/>
<proteinExistence type="predicted"/>
<name>A0A2S5Y735_9MICO</name>
<comment type="caution">
    <text evidence="2">The sequence shown here is derived from an EMBL/GenBank/DDBJ whole genome shotgun (WGS) entry which is preliminary data.</text>
</comment>